<feature type="region of interest" description="Disordered" evidence="1">
    <location>
        <begin position="89"/>
        <end position="115"/>
    </location>
</feature>
<dbReference type="AlphaFoldDB" id="A0A329M6A0"/>
<evidence type="ECO:0000256" key="1">
    <source>
        <dbReference type="SAM" id="MobiDB-lite"/>
    </source>
</evidence>
<evidence type="ECO:0000313" key="2">
    <source>
        <dbReference type="EMBL" id="RAV15350.1"/>
    </source>
</evidence>
<dbReference type="Proteomes" id="UP000250369">
    <property type="component" value="Unassembled WGS sequence"/>
</dbReference>
<comment type="caution">
    <text evidence="2">The sequence shown here is derived from an EMBL/GenBank/DDBJ whole genome shotgun (WGS) entry which is preliminary data.</text>
</comment>
<dbReference type="NCBIfam" id="NF047773">
    <property type="entry name" value="phas_rel_Lepto"/>
    <property type="match status" value="1"/>
</dbReference>
<dbReference type="PANTHER" id="PTHR38664:SF1">
    <property type="entry name" value="SLR0058 PROTEIN"/>
    <property type="match status" value="1"/>
</dbReference>
<dbReference type="PANTHER" id="PTHR38664">
    <property type="entry name" value="SLR0058 PROTEIN"/>
    <property type="match status" value="1"/>
</dbReference>
<proteinExistence type="predicted"/>
<organism evidence="2 3">
    <name type="scientific">Paenibacillus contaminans</name>
    <dbReference type="NCBI Taxonomy" id="450362"/>
    <lineage>
        <taxon>Bacteria</taxon>
        <taxon>Bacillati</taxon>
        <taxon>Bacillota</taxon>
        <taxon>Bacilli</taxon>
        <taxon>Bacillales</taxon>
        <taxon>Paenibacillaceae</taxon>
        <taxon>Paenibacillus</taxon>
    </lineage>
</organism>
<keyword evidence="3" id="KW-1185">Reference proteome</keyword>
<dbReference type="Pfam" id="PF05597">
    <property type="entry name" value="Phasin"/>
    <property type="match status" value="1"/>
</dbReference>
<sequence length="115" mass="13061">MRDMIDKALSLGFGLAATSKEQVEKLVDELVKRGEMTRKESPDYINRLVAKGEEARHKVETMVSERVQAALRELRVATKEDIERLEKRLDALERQTSPQTAETRDLELPEGPQGV</sequence>
<reference evidence="2 3" key="1">
    <citation type="journal article" date="2009" name="Int. J. Syst. Evol. Microbiol.">
        <title>Paenibacillus contaminans sp. nov., isolated from a contaminated laboratory plate.</title>
        <authorList>
            <person name="Chou J.H."/>
            <person name="Lee J.H."/>
            <person name="Lin M.C."/>
            <person name="Chang P.S."/>
            <person name="Arun A.B."/>
            <person name="Young C.C."/>
            <person name="Chen W.M."/>
        </authorList>
    </citation>
    <scope>NUCLEOTIDE SEQUENCE [LARGE SCALE GENOMIC DNA]</scope>
    <source>
        <strain evidence="2 3">CKOBP-6</strain>
    </source>
</reference>
<gene>
    <name evidence="2" type="ORF">DQG23_30605</name>
</gene>
<name>A0A329M6A0_9BACL</name>
<evidence type="ECO:0000313" key="3">
    <source>
        <dbReference type="Proteomes" id="UP000250369"/>
    </source>
</evidence>
<protein>
    <recommendedName>
        <fullName evidence="4">Polyhydroxyalkanoate synthesis regulator</fullName>
    </recommendedName>
</protein>
<dbReference type="OrthoDB" id="191894at2"/>
<dbReference type="InterPro" id="IPR008769">
    <property type="entry name" value="PhaF_PhaI"/>
</dbReference>
<accession>A0A329M6A0</accession>
<dbReference type="EMBL" id="QMFB01000024">
    <property type="protein sequence ID" value="RAV15350.1"/>
    <property type="molecule type" value="Genomic_DNA"/>
</dbReference>
<dbReference type="RefSeq" id="WP_113034835.1">
    <property type="nucleotide sequence ID" value="NZ_QMFB01000024.1"/>
</dbReference>
<evidence type="ECO:0008006" key="4">
    <source>
        <dbReference type="Google" id="ProtNLM"/>
    </source>
</evidence>